<evidence type="ECO:0000256" key="1">
    <source>
        <dbReference type="ARBA" id="ARBA00004141"/>
    </source>
</evidence>
<dbReference type="AlphaFoldDB" id="A0A484N8J5"/>
<keyword evidence="5" id="KW-0029">Amino-acid transport</keyword>
<gene>
    <name evidence="10" type="ORF">CCAM_LOCUS39156</name>
</gene>
<feature type="transmembrane region" description="Helical" evidence="8">
    <location>
        <begin position="679"/>
        <end position="699"/>
    </location>
</feature>
<dbReference type="InterPro" id="IPR029485">
    <property type="entry name" value="CAT_C"/>
</dbReference>
<feature type="transmembrane region" description="Helical" evidence="8">
    <location>
        <begin position="618"/>
        <end position="639"/>
    </location>
</feature>
<evidence type="ECO:0000313" key="11">
    <source>
        <dbReference type="Proteomes" id="UP000595140"/>
    </source>
</evidence>
<evidence type="ECO:0000256" key="4">
    <source>
        <dbReference type="ARBA" id="ARBA00022692"/>
    </source>
</evidence>
<feature type="transmembrane region" description="Helical" evidence="8">
    <location>
        <begin position="209"/>
        <end position="230"/>
    </location>
</feature>
<dbReference type="Gene3D" id="1.20.1740.10">
    <property type="entry name" value="Amino acid/polyamine transporter I"/>
    <property type="match status" value="1"/>
</dbReference>
<comment type="similarity">
    <text evidence="2">Belongs to the amino acid-polyamine-organocation (APC) superfamily. Cationic amino acid transporter (CAT) (TC 2.A.3.3) family.</text>
</comment>
<dbReference type="EMBL" id="OOIL02006544">
    <property type="protein sequence ID" value="VFQ97380.1"/>
    <property type="molecule type" value="Genomic_DNA"/>
</dbReference>
<feature type="transmembrane region" description="Helical" evidence="8">
    <location>
        <begin position="340"/>
        <end position="356"/>
    </location>
</feature>
<keyword evidence="3" id="KW-0813">Transport</keyword>
<organism evidence="10 11">
    <name type="scientific">Cuscuta campestris</name>
    <dbReference type="NCBI Taxonomy" id="132261"/>
    <lineage>
        <taxon>Eukaryota</taxon>
        <taxon>Viridiplantae</taxon>
        <taxon>Streptophyta</taxon>
        <taxon>Embryophyta</taxon>
        <taxon>Tracheophyta</taxon>
        <taxon>Spermatophyta</taxon>
        <taxon>Magnoliopsida</taxon>
        <taxon>eudicotyledons</taxon>
        <taxon>Gunneridae</taxon>
        <taxon>Pentapetalae</taxon>
        <taxon>asterids</taxon>
        <taxon>lamiids</taxon>
        <taxon>Solanales</taxon>
        <taxon>Convolvulaceae</taxon>
        <taxon>Cuscuteae</taxon>
        <taxon>Cuscuta</taxon>
        <taxon>Cuscuta subgen. Grammica</taxon>
        <taxon>Cuscuta sect. Cleistogrammica</taxon>
    </lineage>
</organism>
<dbReference type="GO" id="GO:0015189">
    <property type="term" value="F:L-lysine transmembrane transporter activity"/>
    <property type="evidence" value="ECO:0007669"/>
    <property type="project" value="TreeGrafter"/>
</dbReference>
<feature type="transmembrane region" description="Helical" evidence="8">
    <location>
        <begin position="646"/>
        <end position="667"/>
    </location>
</feature>
<proteinExistence type="inferred from homology"/>
<sequence>MRGGLIDDWTDFVEKFKIRFALLHDLNYIYFEKTPKKVIDKFGHRVEDTTTLPTPTMEDALGATKFCTGPRGEDEVSSVFEAMNEDNGKPNTVEVIDDDRGHADVTKNYNPDPIFQDIDTSLDVVMAEYKVSRYRKSMEGGGEAATRRRRRCCSKGDFLPEESFRSWGNYVNALKQTPSRFAERVLSRSDDGTELAARSRSNHEMRKSLSWWDLMWFGMGAVIGAGIFVLTGLEAREDAGPAVVLSYAVSGLSALLSVFCYTEFAVEIPVAGGSFAYLRVELGDFVAFIAAGNILLEYVIGGAAVARSWTSYLASLCNKDPNSFLIKAHGLAQGYNKLDPIAVGVCIVICMVATLSTKGSSRLNYVASIVHILVILFIIACGLVKSDPKNYKPFAPFGPRGVFKASAVLFFAYVGFDAVSTMAEETKNPARDVPIGLVGSMVVTTAVYCLLAITLCMMQKYDAIDVNAPFSIAFKSVGWSWAQYIVAFGALKGMTSVLLVGAVGQARYLTHIARTHMMPPWFSHVDPRTGTPVNATATMMVATAVIAFFTKLDILANLLSISTLFIFMLVALALLVRRYYASGATAPRDRNTFIALVSVVLASSVATSAYWGLSEDGWVGYCVTVPLWFSATAGIYFFVPQARGPKLWGVPLVPWLPSTSIAINIFLLGSIDRQSYERFAIWTAFLLVYYAFFGLHASYDNAKELERNQERGKIEDGTVPTSAIVAQSAASKN</sequence>
<dbReference type="GO" id="GO:0005886">
    <property type="term" value="C:plasma membrane"/>
    <property type="evidence" value="ECO:0007669"/>
    <property type="project" value="TreeGrafter"/>
</dbReference>
<reference evidence="10 11" key="1">
    <citation type="submission" date="2018-04" db="EMBL/GenBank/DDBJ databases">
        <authorList>
            <person name="Vogel A."/>
        </authorList>
    </citation>
    <scope>NUCLEOTIDE SEQUENCE [LARGE SCALE GENOMIC DNA]</scope>
</reference>
<feature type="transmembrane region" description="Helical" evidence="8">
    <location>
        <begin position="592"/>
        <end position="612"/>
    </location>
</feature>
<comment type="subcellular location">
    <subcellularLocation>
        <location evidence="1">Membrane</location>
        <topology evidence="1">Multi-pass membrane protein</topology>
    </subcellularLocation>
</comment>
<accession>A0A484N8J5</accession>
<dbReference type="Pfam" id="PF13906">
    <property type="entry name" value="AA_permease_C"/>
    <property type="match status" value="1"/>
</dbReference>
<feature type="transmembrane region" description="Helical" evidence="8">
    <location>
        <begin position="481"/>
        <end position="509"/>
    </location>
</feature>
<evidence type="ECO:0000256" key="5">
    <source>
        <dbReference type="ARBA" id="ARBA00022970"/>
    </source>
</evidence>
<feature type="domain" description="Cationic amino acid transporter C-terminal" evidence="9">
    <location>
        <begin position="648"/>
        <end position="698"/>
    </location>
</feature>
<name>A0A484N8J5_9ASTE</name>
<dbReference type="PANTHER" id="PTHR43243:SF1">
    <property type="entry name" value="CATIONIC AMINO ACID TRANSPORTER 1"/>
    <property type="match status" value="1"/>
</dbReference>
<keyword evidence="7 8" id="KW-0472">Membrane</keyword>
<evidence type="ECO:0000313" key="10">
    <source>
        <dbReference type="EMBL" id="VFQ97380.1"/>
    </source>
</evidence>
<keyword evidence="6 8" id="KW-1133">Transmembrane helix</keyword>
<dbReference type="FunFam" id="1.20.1740.10:FF:000035">
    <property type="entry name" value="Cationic amino acid transporter 5"/>
    <property type="match status" value="1"/>
</dbReference>
<feature type="transmembrane region" description="Helical" evidence="8">
    <location>
        <begin position="285"/>
        <end position="306"/>
    </location>
</feature>
<feature type="transmembrane region" description="Helical" evidence="8">
    <location>
        <begin position="405"/>
        <end position="423"/>
    </location>
</feature>
<evidence type="ECO:0000256" key="3">
    <source>
        <dbReference type="ARBA" id="ARBA00022448"/>
    </source>
</evidence>
<keyword evidence="4 8" id="KW-0812">Transmembrane</keyword>
<dbReference type="OrthoDB" id="3900342at2759"/>
<dbReference type="Pfam" id="PF13520">
    <property type="entry name" value="AA_permease_2"/>
    <property type="match status" value="1"/>
</dbReference>
<dbReference type="InterPro" id="IPR002293">
    <property type="entry name" value="AA/rel_permease1"/>
</dbReference>
<protein>
    <recommendedName>
        <fullName evidence="9">Cationic amino acid transporter C-terminal domain-containing protein</fullName>
    </recommendedName>
</protein>
<feature type="transmembrane region" description="Helical" evidence="8">
    <location>
        <begin position="530"/>
        <end position="549"/>
    </location>
</feature>
<evidence type="ECO:0000256" key="6">
    <source>
        <dbReference type="ARBA" id="ARBA00022989"/>
    </source>
</evidence>
<feature type="transmembrane region" description="Helical" evidence="8">
    <location>
        <begin position="555"/>
        <end position="580"/>
    </location>
</feature>
<evidence type="ECO:0000256" key="2">
    <source>
        <dbReference type="ARBA" id="ARBA00008572"/>
    </source>
</evidence>
<keyword evidence="11" id="KW-1185">Reference proteome</keyword>
<feature type="transmembrane region" description="Helical" evidence="8">
    <location>
        <begin position="363"/>
        <end position="385"/>
    </location>
</feature>
<feature type="transmembrane region" description="Helical" evidence="8">
    <location>
        <begin position="435"/>
        <end position="461"/>
    </location>
</feature>
<dbReference type="Proteomes" id="UP000595140">
    <property type="component" value="Unassembled WGS sequence"/>
</dbReference>
<evidence type="ECO:0000256" key="7">
    <source>
        <dbReference type="ARBA" id="ARBA00023136"/>
    </source>
</evidence>
<feature type="transmembrane region" description="Helical" evidence="8">
    <location>
        <begin position="242"/>
        <end position="264"/>
    </location>
</feature>
<dbReference type="PANTHER" id="PTHR43243">
    <property type="entry name" value="INNER MEMBRANE TRANSPORTER YGJI-RELATED"/>
    <property type="match status" value="1"/>
</dbReference>
<evidence type="ECO:0000259" key="9">
    <source>
        <dbReference type="Pfam" id="PF13906"/>
    </source>
</evidence>
<evidence type="ECO:0000256" key="8">
    <source>
        <dbReference type="SAM" id="Phobius"/>
    </source>
</evidence>
<dbReference type="GO" id="GO:0005313">
    <property type="term" value="F:L-glutamate transmembrane transporter activity"/>
    <property type="evidence" value="ECO:0007669"/>
    <property type="project" value="TreeGrafter"/>
</dbReference>